<organism evidence="4 5">
    <name type="scientific">Didymella rabiei</name>
    <name type="common">Chickpea ascochyta blight fungus</name>
    <name type="synonym">Mycosphaerella rabiei</name>
    <dbReference type="NCBI Taxonomy" id="5454"/>
    <lineage>
        <taxon>Eukaryota</taxon>
        <taxon>Fungi</taxon>
        <taxon>Dikarya</taxon>
        <taxon>Ascomycota</taxon>
        <taxon>Pezizomycotina</taxon>
        <taxon>Dothideomycetes</taxon>
        <taxon>Pleosporomycetidae</taxon>
        <taxon>Pleosporales</taxon>
        <taxon>Pleosporineae</taxon>
        <taxon>Didymellaceae</taxon>
        <taxon>Ascochyta</taxon>
    </lineage>
</organism>
<feature type="signal peptide" evidence="3">
    <location>
        <begin position="1"/>
        <end position="18"/>
    </location>
</feature>
<name>A0A163DLR0_DIDRA</name>
<evidence type="ECO:0000256" key="1">
    <source>
        <dbReference type="SAM" id="MobiDB-lite"/>
    </source>
</evidence>
<proteinExistence type="predicted"/>
<keyword evidence="3" id="KW-0732">Signal</keyword>
<feature type="region of interest" description="Disordered" evidence="1">
    <location>
        <begin position="83"/>
        <end position="158"/>
    </location>
</feature>
<gene>
    <name evidence="4" type="ORF">ST47_g5616</name>
</gene>
<evidence type="ECO:0000256" key="3">
    <source>
        <dbReference type="SAM" id="SignalP"/>
    </source>
</evidence>
<dbReference type="EMBL" id="JYNV01000199">
    <property type="protein sequence ID" value="KZM23241.1"/>
    <property type="molecule type" value="Genomic_DNA"/>
</dbReference>
<keyword evidence="5" id="KW-1185">Reference proteome</keyword>
<comment type="caution">
    <text evidence="4">The sequence shown here is derived from an EMBL/GenBank/DDBJ whole genome shotgun (WGS) entry which is preliminary data.</text>
</comment>
<dbReference type="OrthoDB" id="3790357at2759"/>
<sequence length="158" mass="16860">MFSIGIPLFFALLQVAYAAPAISPPDTGTHHLQKRLESGAVVALGICIPCVAIVLGLGIGIMWFYPAQRRKLREQNARREAALANVTSGRHGQRQGSEHATLPAYKEHEGSDHELEDVAHSNTPAALTAPIVSAATAQPSRSYEAQPPPDARHAALTV</sequence>
<evidence type="ECO:0000256" key="2">
    <source>
        <dbReference type="SAM" id="Phobius"/>
    </source>
</evidence>
<keyword evidence="2" id="KW-0812">Transmembrane</keyword>
<evidence type="ECO:0000313" key="5">
    <source>
        <dbReference type="Proteomes" id="UP000076837"/>
    </source>
</evidence>
<feature type="transmembrane region" description="Helical" evidence="2">
    <location>
        <begin position="42"/>
        <end position="65"/>
    </location>
</feature>
<evidence type="ECO:0000313" key="4">
    <source>
        <dbReference type="EMBL" id="KZM23241.1"/>
    </source>
</evidence>
<reference evidence="4 5" key="1">
    <citation type="journal article" date="2016" name="Sci. Rep.">
        <title>Draft genome sequencing and secretome analysis of fungal phytopathogen Ascochyta rabiei provides insight into the necrotrophic effector repertoire.</title>
        <authorList>
            <person name="Verma S."/>
            <person name="Gazara R.K."/>
            <person name="Nizam S."/>
            <person name="Parween S."/>
            <person name="Chattopadhyay D."/>
            <person name="Verma P.K."/>
        </authorList>
    </citation>
    <scope>NUCLEOTIDE SEQUENCE [LARGE SCALE GENOMIC DNA]</scope>
    <source>
        <strain evidence="4 5">ArDII</strain>
    </source>
</reference>
<keyword evidence="2" id="KW-0472">Membrane</keyword>
<dbReference type="Proteomes" id="UP000076837">
    <property type="component" value="Unassembled WGS sequence"/>
</dbReference>
<accession>A0A163DLR0</accession>
<keyword evidence="2" id="KW-1133">Transmembrane helix</keyword>
<feature type="chain" id="PRO_5043534144" evidence="3">
    <location>
        <begin position="19"/>
        <end position="158"/>
    </location>
</feature>
<feature type="compositionally biased region" description="Basic and acidic residues" evidence="1">
    <location>
        <begin position="105"/>
        <end position="119"/>
    </location>
</feature>
<protein>
    <submittedName>
        <fullName evidence="4">Uncharacterized protein</fullName>
    </submittedName>
</protein>
<dbReference type="AlphaFoldDB" id="A0A163DLR0"/>